<dbReference type="Proteomes" id="UP000194577">
    <property type="component" value="Unassembled WGS sequence"/>
</dbReference>
<dbReference type="RefSeq" id="WP_086614826.1">
    <property type="nucleotide sequence ID" value="NZ_MTPX02000035.1"/>
</dbReference>
<gene>
    <name evidence="1" type="ORF">BW737_005640</name>
</gene>
<sequence length="290" mass="31220">MVAAAPDSDKVVDVIQAFLGARDEVAEVTVAASCNGCVEVALKEDTSADDAGVLFSQMRDAVKEQAGPVLLDGVDYVHATWTLSGTEILIYPMASSTFDYLGVSYEDTVEAQFLEVISRIAGTMDRIEIHQNTSFLITRADPGPGRLPEGLATQTPEGVRVAEGSNYTEHFLRGDTEVWIYYDSEAVLDTDWFGRLVDAASESGAWDQLVVYLHADGREIHFSQPKIEEVSSDSVVSVLRALDNCAPNDSVRGLSYAYVCEADGGTLTVGPDVPAGDRSAATDLLEQARN</sequence>
<evidence type="ECO:0000313" key="1">
    <source>
        <dbReference type="EMBL" id="PHP52994.1"/>
    </source>
</evidence>
<name>A0ABX4MBY6_9ACTO</name>
<accession>A0ABX4MBY6</accession>
<dbReference type="EMBL" id="MTPX02000035">
    <property type="protein sequence ID" value="PHP52994.1"/>
    <property type="molecule type" value="Genomic_DNA"/>
</dbReference>
<keyword evidence="2" id="KW-1185">Reference proteome</keyword>
<reference evidence="1 2" key="1">
    <citation type="submission" date="2017-10" db="EMBL/GenBank/DDBJ databases">
        <title>Draft genome sequence of cellulolytic Actinomyces sp CtC72 isolated from cattle rumen fluid.</title>
        <authorList>
            <person name="Joshi A.J."/>
            <person name="Vasudevan G."/>
            <person name="Lanjekar V.B."/>
            <person name="Hivarkar S."/>
            <person name="Engineer A."/>
            <person name="Pore S.D."/>
            <person name="Dhakephalkar P.K."/>
            <person name="Dagar S."/>
        </authorList>
    </citation>
    <scope>NUCLEOTIDE SEQUENCE [LARGE SCALE GENOMIC DNA]</scope>
    <source>
        <strain evidence="2">CtC72</strain>
    </source>
</reference>
<evidence type="ECO:0000313" key="2">
    <source>
        <dbReference type="Proteomes" id="UP000194577"/>
    </source>
</evidence>
<protein>
    <submittedName>
        <fullName evidence="1">Uncharacterized protein</fullName>
    </submittedName>
</protein>
<organism evidence="1 2">
    <name type="scientific">Actinomyces ruminis</name>
    <dbReference type="NCBI Taxonomy" id="1937003"/>
    <lineage>
        <taxon>Bacteria</taxon>
        <taxon>Bacillati</taxon>
        <taxon>Actinomycetota</taxon>
        <taxon>Actinomycetes</taxon>
        <taxon>Actinomycetales</taxon>
        <taxon>Actinomycetaceae</taxon>
        <taxon>Actinomyces</taxon>
    </lineage>
</organism>
<comment type="caution">
    <text evidence="1">The sequence shown here is derived from an EMBL/GenBank/DDBJ whole genome shotgun (WGS) entry which is preliminary data.</text>
</comment>
<proteinExistence type="predicted"/>